<gene>
    <name evidence="1" type="ORF">HMPREF1863_01187</name>
</gene>
<sequence>MGIKEIEPGIIRIFIETIFAVQSEKAPDAKLKIQTVLIYATL</sequence>
<dbReference type="PATRIC" id="fig|755172.3.peg.1148"/>
<dbReference type="RefSeq" id="WP_232300129.1">
    <property type="nucleotide sequence ID" value="NZ_CAMYBE010000009.1"/>
</dbReference>
<evidence type="ECO:0000313" key="2">
    <source>
        <dbReference type="Proteomes" id="UP000070442"/>
    </source>
</evidence>
<proteinExistence type="predicted"/>
<organism evidence="1 2">
    <name type="scientific">Aedoeadaptatus coxii</name>
    <dbReference type="NCBI Taxonomy" id="755172"/>
    <lineage>
        <taxon>Bacteria</taxon>
        <taxon>Bacillati</taxon>
        <taxon>Bacillota</taxon>
        <taxon>Tissierellia</taxon>
        <taxon>Tissierellales</taxon>
        <taxon>Peptoniphilaceae</taxon>
        <taxon>Aedoeadaptatus</taxon>
    </lineage>
</organism>
<evidence type="ECO:0000313" key="1">
    <source>
        <dbReference type="EMBL" id="KXB65976.1"/>
    </source>
</evidence>
<name>A0A134AE21_9FIRM</name>
<dbReference type="AlphaFoldDB" id="A0A134AE21"/>
<keyword evidence="2" id="KW-1185">Reference proteome</keyword>
<reference evidence="2" key="1">
    <citation type="submission" date="2016-01" db="EMBL/GenBank/DDBJ databases">
        <authorList>
            <person name="Mitreva M."/>
            <person name="Pepin K.H."/>
            <person name="Mihindukulasuriya K.A."/>
            <person name="Fulton R."/>
            <person name="Fronick C."/>
            <person name="O'Laughlin M."/>
            <person name="Miner T."/>
            <person name="Herter B."/>
            <person name="Rosa B.A."/>
            <person name="Cordes M."/>
            <person name="Tomlinson C."/>
            <person name="Wollam A."/>
            <person name="Palsikar V.B."/>
            <person name="Mardis E.R."/>
            <person name="Wilson R.K."/>
        </authorList>
    </citation>
    <scope>NUCLEOTIDE SEQUENCE [LARGE SCALE GENOMIC DNA]</scope>
    <source>
        <strain evidence="2">DNF00729</strain>
    </source>
</reference>
<protein>
    <submittedName>
        <fullName evidence="1">Uncharacterized protein</fullName>
    </submittedName>
</protein>
<accession>A0A134AE21</accession>
<comment type="caution">
    <text evidence="1">The sequence shown here is derived from an EMBL/GenBank/DDBJ whole genome shotgun (WGS) entry which is preliminary data.</text>
</comment>
<dbReference type="Proteomes" id="UP000070442">
    <property type="component" value="Unassembled WGS sequence"/>
</dbReference>
<dbReference type="EMBL" id="LSDG01000036">
    <property type="protein sequence ID" value="KXB65976.1"/>
    <property type="molecule type" value="Genomic_DNA"/>
</dbReference>